<dbReference type="CDD" id="cd00192">
    <property type="entry name" value="PTKc"/>
    <property type="match status" value="1"/>
</dbReference>
<dbReference type="InterPro" id="IPR020635">
    <property type="entry name" value="Tyr_kinase_cat_dom"/>
</dbReference>
<evidence type="ECO:0000256" key="5">
    <source>
        <dbReference type="ARBA" id="ARBA00023137"/>
    </source>
</evidence>
<feature type="transmembrane region" description="Helical" evidence="6">
    <location>
        <begin position="288"/>
        <end position="313"/>
    </location>
</feature>
<evidence type="ECO:0000259" key="8">
    <source>
        <dbReference type="PROSITE" id="PS50011"/>
    </source>
</evidence>
<dbReference type="GO" id="GO:0005886">
    <property type="term" value="C:plasma membrane"/>
    <property type="evidence" value="ECO:0007669"/>
    <property type="project" value="TreeGrafter"/>
</dbReference>
<dbReference type="PROSITE" id="PS50011">
    <property type="entry name" value="PROTEIN_KINASE_DOM"/>
    <property type="match status" value="1"/>
</dbReference>
<keyword evidence="2" id="KW-0547">Nucleotide-binding</keyword>
<keyword evidence="6" id="KW-0472">Membrane</keyword>
<organism evidence="9 10">
    <name type="scientific">Plectus sambesii</name>
    <dbReference type="NCBI Taxonomy" id="2011161"/>
    <lineage>
        <taxon>Eukaryota</taxon>
        <taxon>Metazoa</taxon>
        <taxon>Ecdysozoa</taxon>
        <taxon>Nematoda</taxon>
        <taxon>Chromadorea</taxon>
        <taxon>Plectida</taxon>
        <taxon>Plectina</taxon>
        <taxon>Plectoidea</taxon>
        <taxon>Plectidae</taxon>
        <taxon>Plectus</taxon>
    </lineage>
</organism>
<dbReference type="Proteomes" id="UP000887566">
    <property type="component" value="Unplaced"/>
</dbReference>
<dbReference type="GO" id="GO:0007169">
    <property type="term" value="P:cell surface receptor protein tyrosine kinase signaling pathway"/>
    <property type="evidence" value="ECO:0007669"/>
    <property type="project" value="TreeGrafter"/>
</dbReference>
<dbReference type="Gene3D" id="3.30.200.20">
    <property type="entry name" value="Phosphorylase Kinase, domain 1"/>
    <property type="match status" value="1"/>
</dbReference>
<dbReference type="Gene3D" id="1.10.510.10">
    <property type="entry name" value="Transferase(Phosphotransferase) domain 1"/>
    <property type="match status" value="1"/>
</dbReference>
<evidence type="ECO:0000256" key="4">
    <source>
        <dbReference type="ARBA" id="ARBA00022840"/>
    </source>
</evidence>
<feature type="chain" id="PRO_5037941076" evidence="7">
    <location>
        <begin position="18"/>
        <end position="680"/>
    </location>
</feature>
<dbReference type="SMART" id="SM00219">
    <property type="entry name" value="TyrKc"/>
    <property type="match status" value="1"/>
</dbReference>
<evidence type="ECO:0000256" key="6">
    <source>
        <dbReference type="SAM" id="Phobius"/>
    </source>
</evidence>
<keyword evidence="5" id="KW-0829">Tyrosine-protein kinase</keyword>
<sequence>MIAKYFLAVALLYSVQCEHHGEQAHPPPPPASSKFYTSNLFSKQLQQQDPVKQVTNQQINNTEYQTSHCEPENCPPIAMIVLLVLKKSYPDASFETIQSFVNDMVTMCELAEFEFRFTYTNGRESDFRWAADEKSFDSIQRTVTVEDFEWSAPPKLKDMAHSMLHMIEMLDASKSVPPNSVKYVFILSDFELYVDEKDAKLISDQLAQYDIRVEIIELPTEKGSSESAEASDQDVEISAITPKIRNFELKNMNELGALAKDATQCKGMIKDKPKSKDDEKHEESGGRLAFLAVIIAVILLLVVLISLLILFYFKSKLRWKTKIGKFRAATYSQNYGSDQRITMTEIKKMNNIDDWTVPRDQLEILYDQKLGSGAFCCVYKGKLSGSAPVCKINPSIQTSRLYSDCDVAIKMLPAYSDDIAKSDFFQEMNFMKALKYHPHLLCLLGTAWDQSEPCLITEYCVNGDLLHYVRQKKEEIKNAQDRPDDLRLKDLLCFSWQVSDGMDFLSSRGCIHRDLAARNVLVDCTNTAKIADFGLCRLIDSPLYSARGGRLPIKWMAIESLRCYEYSSKSDVWSFGVLLFELFSLGDVPFPRVQPADMIDHLIAGNRLEQPEYCTDEIYALMQTCWRESPDERPNFEIVRSQLAAIIESSSINYGYISVSDGNDRRSLIAPTTDDIVQYR</sequence>
<evidence type="ECO:0000313" key="10">
    <source>
        <dbReference type="WBParaSite" id="PSAMB.scaffold5690size11087.g27103.t1"/>
    </source>
</evidence>
<dbReference type="InterPro" id="IPR001245">
    <property type="entry name" value="Ser-Thr/Tyr_kinase_cat_dom"/>
</dbReference>
<keyword evidence="3" id="KW-0418">Kinase</keyword>
<dbReference type="GO" id="GO:0005524">
    <property type="term" value="F:ATP binding"/>
    <property type="evidence" value="ECO:0007669"/>
    <property type="project" value="UniProtKB-KW"/>
</dbReference>
<protein>
    <submittedName>
        <fullName evidence="10">Protein kinase domain-containing protein</fullName>
    </submittedName>
</protein>
<accession>A0A914WWL8</accession>
<dbReference type="InterPro" id="IPR000719">
    <property type="entry name" value="Prot_kinase_dom"/>
</dbReference>
<evidence type="ECO:0000256" key="3">
    <source>
        <dbReference type="ARBA" id="ARBA00022777"/>
    </source>
</evidence>
<keyword evidence="7" id="KW-0732">Signal</keyword>
<dbReference type="GO" id="GO:0043235">
    <property type="term" value="C:receptor complex"/>
    <property type="evidence" value="ECO:0007669"/>
    <property type="project" value="TreeGrafter"/>
</dbReference>
<name>A0A914WWL8_9BILA</name>
<dbReference type="InterPro" id="IPR008266">
    <property type="entry name" value="Tyr_kinase_AS"/>
</dbReference>
<evidence type="ECO:0000256" key="2">
    <source>
        <dbReference type="ARBA" id="ARBA00022741"/>
    </source>
</evidence>
<dbReference type="PROSITE" id="PS00109">
    <property type="entry name" value="PROTEIN_KINASE_TYR"/>
    <property type="match status" value="1"/>
</dbReference>
<dbReference type="FunFam" id="1.10.510.10:FF:000554">
    <property type="entry name" value="Predicted protein"/>
    <property type="match status" value="1"/>
</dbReference>
<dbReference type="PRINTS" id="PR00109">
    <property type="entry name" value="TYRKINASE"/>
</dbReference>
<feature type="signal peptide" evidence="7">
    <location>
        <begin position="1"/>
        <end position="17"/>
    </location>
</feature>
<dbReference type="GO" id="GO:0004714">
    <property type="term" value="F:transmembrane receptor protein tyrosine kinase activity"/>
    <property type="evidence" value="ECO:0007669"/>
    <property type="project" value="TreeGrafter"/>
</dbReference>
<evidence type="ECO:0000256" key="1">
    <source>
        <dbReference type="ARBA" id="ARBA00022679"/>
    </source>
</evidence>
<dbReference type="SUPFAM" id="SSF56112">
    <property type="entry name" value="Protein kinase-like (PK-like)"/>
    <property type="match status" value="1"/>
</dbReference>
<keyword evidence="6" id="KW-0812">Transmembrane</keyword>
<keyword evidence="1" id="KW-0808">Transferase</keyword>
<dbReference type="InterPro" id="IPR050122">
    <property type="entry name" value="RTK"/>
</dbReference>
<dbReference type="PANTHER" id="PTHR24416:SF600">
    <property type="entry name" value="PDGF- AND VEGF-RECEPTOR RELATED, ISOFORM J"/>
    <property type="match status" value="1"/>
</dbReference>
<dbReference type="PANTHER" id="PTHR24416">
    <property type="entry name" value="TYROSINE-PROTEIN KINASE RECEPTOR"/>
    <property type="match status" value="1"/>
</dbReference>
<keyword evidence="9" id="KW-1185">Reference proteome</keyword>
<feature type="domain" description="Protein kinase" evidence="8">
    <location>
        <begin position="364"/>
        <end position="647"/>
    </location>
</feature>
<keyword evidence="6" id="KW-1133">Transmembrane helix</keyword>
<evidence type="ECO:0000313" key="9">
    <source>
        <dbReference type="Proteomes" id="UP000887566"/>
    </source>
</evidence>
<dbReference type="WBParaSite" id="PSAMB.scaffold5690size11087.g27103.t1">
    <property type="protein sequence ID" value="PSAMB.scaffold5690size11087.g27103.t1"/>
    <property type="gene ID" value="PSAMB.scaffold5690size11087.g27103"/>
</dbReference>
<dbReference type="Pfam" id="PF07714">
    <property type="entry name" value="PK_Tyr_Ser-Thr"/>
    <property type="match status" value="1"/>
</dbReference>
<reference evidence="10" key="1">
    <citation type="submission" date="2022-11" db="UniProtKB">
        <authorList>
            <consortium name="WormBaseParasite"/>
        </authorList>
    </citation>
    <scope>IDENTIFICATION</scope>
</reference>
<dbReference type="InterPro" id="IPR011009">
    <property type="entry name" value="Kinase-like_dom_sf"/>
</dbReference>
<proteinExistence type="predicted"/>
<evidence type="ECO:0000256" key="7">
    <source>
        <dbReference type="SAM" id="SignalP"/>
    </source>
</evidence>
<dbReference type="AlphaFoldDB" id="A0A914WWL8"/>
<keyword evidence="4" id="KW-0067">ATP-binding</keyword>